<dbReference type="GO" id="GO:0005737">
    <property type="term" value="C:cytoplasm"/>
    <property type="evidence" value="ECO:0007669"/>
    <property type="project" value="UniProtKB-ARBA"/>
</dbReference>
<comment type="subunit">
    <text evidence="6 7">Part of the 30S ribosomal subunit. Contacts proteins S3 and S10.</text>
</comment>
<dbReference type="GO" id="GO:0015935">
    <property type="term" value="C:small ribosomal subunit"/>
    <property type="evidence" value="ECO:0007669"/>
    <property type="project" value="TreeGrafter"/>
</dbReference>
<dbReference type="InterPro" id="IPR018271">
    <property type="entry name" value="Ribosomal_uS14_CS"/>
</dbReference>
<dbReference type="FunFam" id="1.10.287.1480:FF:000001">
    <property type="entry name" value="30S ribosomal protein S14"/>
    <property type="match status" value="1"/>
</dbReference>
<evidence type="ECO:0000256" key="6">
    <source>
        <dbReference type="ARBA" id="ARBA00047110"/>
    </source>
</evidence>
<dbReference type="GO" id="GO:0003735">
    <property type="term" value="F:structural constituent of ribosome"/>
    <property type="evidence" value="ECO:0007669"/>
    <property type="project" value="InterPro"/>
</dbReference>
<dbReference type="EMBL" id="CP006604">
    <property type="protein sequence ID" value="AHA28262.1"/>
    <property type="molecule type" value="Genomic_DNA"/>
</dbReference>
<evidence type="ECO:0000313" key="8">
    <source>
        <dbReference type="EMBL" id="AHA28262.1"/>
    </source>
</evidence>
<accession>U6B968</accession>
<dbReference type="NCBIfam" id="NF006477">
    <property type="entry name" value="PRK08881.1"/>
    <property type="match status" value="1"/>
</dbReference>
<dbReference type="SUPFAM" id="SSF57716">
    <property type="entry name" value="Glucocorticoid receptor-like (DNA-binding domain)"/>
    <property type="match status" value="1"/>
</dbReference>
<gene>
    <name evidence="7 8" type="primary">rpsN</name>
    <name evidence="8" type="ORF">lam_930</name>
</gene>
<dbReference type="GO" id="GO:0006412">
    <property type="term" value="P:translation"/>
    <property type="evidence" value="ECO:0007669"/>
    <property type="project" value="UniProtKB-UniRule"/>
</dbReference>
<evidence type="ECO:0000256" key="1">
    <source>
        <dbReference type="ARBA" id="ARBA00003686"/>
    </source>
</evidence>
<dbReference type="AlphaFoldDB" id="U6B968"/>
<dbReference type="KEGG" id="lar:lam_930"/>
<evidence type="ECO:0000256" key="5">
    <source>
        <dbReference type="ARBA" id="ARBA00035167"/>
    </source>
</evidence>
<dbReference type="HAMAP" id="MF_00537">
    <property type="entry name" value="Ribosomal_uS14_1"/>
    <property type="match status" value="1"/>
</dbReference>
<keyword evidence="9" id="KW-1185">Reference proteome</keyword>
<evidence type="ECO:0000256" key="2">
    <source>
        <dbReference type="ARBA" id="ARBA00009083"/>
    </source>
</evidence>
<dbReference type="PROSITE" id="PS00527">
    <property type="entry name" value="RIBOSOMAL_S14"/>
    <property type="match status" value="1"/>
</dbReference>
<reference evidence="8 9" key="1">
    <citation type="journal article" date="2014" name="Mol. Plant Microbe Interact.">
        <title>The complete genome sequence of Candidatus Liberibacter americanus, associated with citrus Huanglongbing.</title>
        <authorList>
            <person name="Wulff N.A."/>
            <person name="Zhang S."/>
            <person name="Setubal J.C."/>
            <person name="Almeida N.F."/>
            <person name="Martins E.C."/>
            <person name="Harakava R."/>
            <person name="Kumar D."/>
            <person name="Rangel L.T."/>
            <person name="Foissac X."/>
            <person name="Bove J."/>
            <person name="Gabriel D.W."/>
        </authorList>
    </citation>
    <scope>NUCLEOTIDE SEQUENCE [LARGE SCALE GENOMIC DNA]</scope>
    <source>
        <strain evidence="8 9">Sao Paulo</strain>
    </source>
</reference>
<evidence type="ECO:0000313" key="9">
    <source>
        <dbReference type="Proteomes" id="UP000017862"/>
    </source>
</evidence>
<sequence length="101" mass="11482">MAKVSSIEKNKRRVRIVSIQAAKRSALKKLIMNKSITLEERFAAVLKLGAMPRDGSKVRIRNRCEVSGRARGFYRDFRLSRIAFRELASMGKIPGVTKSSW</sequence>
<keyword evidence="3 7" id="KW-0689">Ribosomal protein</keyword>
<dbReference type="eggNOG" id="COG0199">
    <property type="taxonomic scope" value="Bacteria"/>
</dbReference>
<dbReference type="InterPro" id="IPR023036">
    <property type="entry name" value="Ribosomal_uS14_bac/plastid"/>
</dbReference>
<dbReference type="PANTHER" id="PTHR19836">
    <property type="entry name" value="30S RIBOSOMAL PROTEIN S14"/>
    <property type="match status" value="1"/>
</dbReference>
<dbReference type="Pfam" id="PF00253">
    <property type="entry name" value="Ribosomal_S14"/>
    <property type="match status" value="1"/>
</dbReference>
<dbReference type="PATRIC" id="fig|1261131.3.peg.890"/>
<dbReference type="STRING" id="1261131.lam_930"/>
<dbReference type="PANTHER" id="PTHR19836:SF19">
    <property type="entry name" value="SMALL RIBOSOMAL SUBUNIT PROTEIN US14M"/>
    <property type="match status" value="1"/>
</dbReference>
<dbReference type="Proteomes" id="UP000017862">
    <property type="component" value="Chromosome"/>
</dbReference>
<evidence type="ECO:0000256" key="7">
    <source>
        <dbReference type="HAMAP-Rule" id="MF_00537"/>
    </source>
</evidence>
<keyword evidence="4 7" id="KW-0687">Ribonucleoprotein</keyword>
<dbReference type="InterPro" id="IPR001209">
    <property type="entry name" value="Ribosomal_uS14"/>
</dbReference>
<dbReference type="HOGENOM" id="CLU_139869_0_1_5"/>
<protein>
    <recommendedName>
        <fullName evidence="5 7">Small ribosomal subunit protein uS14</fullName>
    </recommendedName>
</protein>
<dbReference type="Gene3D" id="1.10.287.1480">
    <property type="match status" value="1"/>
</dbReference>
<evidence type="ECO:0000256" key="3">
    <source>
        <dbReference type="ARBA" id="ARBA00022980"/>
    </source>
</evidence>
<evidence type="ECO:0000256" key="4">
    <source>
        <dbReference type="ARBA" id="ARBA00023274"/>
    </source>
</evidence>
<comment type="function">
    <text evidence="1 7">Binds 16S rRNA, required for the assembly of 30S particles and may also be responsible for determining the conformation of the 16S rRNA at the A site.</text>
</comment>
<dbReference type="GO" id="GO:0019843">
    <property type="term" value="F:rRNA binding"/>
    <property type="evidence" value="ECO:0007669"/>
    <property type="project" value="UniProtKB-UniRule"/>
</dbReference>
<comment type="similarity">
    <text evidence="2 7">Belongs to the universal ribosomal protein uS14 family.</text>
</comment>
<keyword evidence="7" id="KW-0694">RNA-binding</keyword>
<keyword evidence="7" id="KW-0699">rRNA-binding</keyword>
<proteinExistence type="inferred from homology"/>
<name>U6B968_9HYPH</name>
<dbReference type="RefSeq" id="WP_007557040.1">
    <property type="nucleotide sequence ID" value="NC_022793.1"/>
</dbReference>
<organism evidence="8 9">
    <name type="scientific">Candidatus Liberibacter americanus str. Sao Paulo</name>
    <dbReference type="NCBI Taxonomy" id="1261131"/>
    <lineage>
        <taxon>Bacteria</taxon>
        <taxon>Pseudomonadati</taxon>
        <taxon>Pseudomonadota</taxon>
        <taxon>Alphaproteobacteria</taxon>
        <taxon>Hyphomicrobiales</taxon>
        <taxon>Rhizobiaceae</taxon>
        <taxon>Liberibacter</taxon>
    </lineage>
</organism>